<name>A0A0K2UYB1_LEPSM</name>
<feature type="domain" description="FAM234A/B beta-propeller" evidence="7">
    <location>
        <begin position="183"/>
        <end position="503"/>
    </location>
</feature>
<accession>A0A0K2UYB1</accession>
<organism evidence="8">
    <name type="scientific">Lepeophtheirus salmonis</name>
    <name type="common">Salmon louse</name>
    <name type="synonym">Caligus salmonis</name>
    <dbReference type="NCBI Taxonomy" id="72036"/>
    <lineage>
        <taxon>Eukaryota</taxon>
        <taxon>Metazoa</taxon>
        <taxon>Ecdysozoa</taxon>
        <taxon>Arthropoda</taxon>
        <taxon>Crustacea</taxon>
        <taxon>Multicrustacea</taxon>
        <taxon>Hexanauplia</taxon>
        <taxon>Copepoda</taxon>
        <taxon>Siphonostomatoida</taxon>
        <taxon>Caligidae</taxon>
        <taxon>Lepeophtheirus</taxon>
    </lineage>
</organism>
<dbReference type="InterPro" id="IPR015943">
    <property type="entry name" value="WD40/YVTN_repeat-like_dom_sf"/>
</dbReference>
<evidence type="ECO:0000256" key="3">
    <source>
        <dbReference type="ARBA" id="ARBA00022989"/>
    </source>
</evidence>
<feature type="compositionally biased region" description="Acidic residues" evidence="5">
    <location>
        <begin position="16"/>
        <end position="29"/>
    </location>
</feature>
<dbReference type="SUPFAM" id="SSF69318">
    <property type="entry name" value="Integrin alpha N-terminal domain"/>
    <property type="match status" value="1"/>
</dbReference>
<dbReference type="OrthoDB" id="567787at2759"/>
<dbReference type="InterPro" id="IPR028994">
    <property type="entry name" value="Integrin_alpha_N"/>
</dbReference>
<evidence type="ECO:0000259" key="7">
    <source>
        <dbReference type="Pfam" id="PF23727"/>
    </source>
</evidence>
<feature type="transmembrane region" description="Helical" evidence="6">
    <location>
        <begin position="77"/>
        <end position="101"/>
    </location>
</feature>
<evidence type="ECO:0000256" key="1">
    <source>
        <dbReference type="ARBA" id="ARBA00004167"/>
    </source>
</evidence>
<dbReference type="InterPro" id="IPR055409">
    <property type="entry name" value="Beta-prop_FAM234A_B"/>
</dbReference>
<dbReference type="EMBL" id="HACA01025699">
    <property type="protein sequence ID" value="CDW43060.1"/>
    <property type="molecule type" value="Transcribed_RNA"/>
</dbReference>
<dbReference type="GO" id="GO:0016020">
    <property type="term" value="C:membrane"/>
    <property type="evidence" value="ECO:0007669"/>
    <property type="project" value="UniProtKB-SubCell"/>
</dbReference>
<proteinExistence type="predicted"/>
<dbReference type="Gene3D" id="2.130.10.10">
    <property type="entry name" value="YVTN repeat-like/Quinoprotein amine dehydrogenase"/>
    <property type="match status" value="1"/>
</dbReference>
<dbReference type="AlphaFoldDB" id="A0A0K2UYB1"/>
<reference evidence="8" key="1">
    <citation type="submission" date="2014-05" db="EMBL/GenBank/DDBJ databases">
        <authorList>
            <person name="Chronopoulou M."/>
        </authorList>
    </citation>
    <scope>NUCLEOTIDE SEQUENCE</scope>
    <source>
        <tissue evidence="8">Whole organism</tissue>
    </source>
</reference>
<sequence>MKRKGLINNESMDSQESIEMEDYSDEDDEVFLRNPRNGDNAVKRPLMKKSKKSQNGDFHSASIRSSKPKCRRCCGPLCIMFLGFKTIIGILIITIVLVNYFTNAGWFLFNWNGNKISHYAPCHEFKVFSVWQKNFPKFISEGNIRLVNITGDEFYDIVVPFGTGSDGYDVPDVVCDIYFDGQRPCLGGIMALDGKTGDTLWVTYTEHEVFALMCQGDLNSDTIVDCLAGGRAGLFVAISGKNGKVLWKFDNDLIQSDLMSVYVSQFIHDINGDHIPEILAVHGGDELSDPALEKKMFGRLIIFDGKSGAILKWMQTPDRKESYYHPQILTRMDGETLILFGTGGNSRPGSLYIISLQDLYKRNIDEAYPIYHDEEKGMLTPATLVDINRDGVEDIIIGTFNSRVIAFDGMTYRQIWNTTFSKSESYGSIAVGYYDEDDIPDFFVKYQMGKGYPVYEFEKSVVLSGLNGSKISKEWIDSIGSQSSPLTISVAGKGNDIFLHWTSNCKGHERERLKFSFPPGTSMHQQSRTDICNALFDAIQISQFSAFSRYSGSNQTVIYDSQTWASFEHSGTINTSALATKYLRKNPALKDYSLNYGDDQQQYSIFPYVKNDFEDKLALLEKELAESRVPNDEDEGIAYLEGESSPILLPSSSRKSSVKKIHSEVLPDIHYPLNQPHNIRKLPNELNLDLDDTFSRTKRTASHEFWGIHRLMSTGTLAPPIIHSNDSIDIVIASHWIYPSKTPVLQPEDEECIIQSNKEIDIKKSNLNEDELEELQKEIVSKCLKKSGNEPKKDRIYETGSEYDPYNVNMGQLSIYRFTLRCVCNVNMLKSGQECGRVLPFSQQGWPSFMGSRGDSRFIKRKEEWF</sequence>
<evidence type="ECO:0000256" key="6">
    <source>
        <dbReference type="SAM" id="Phobius"/>
    </source>
</evidence>
<evidence type="ECO:0000256" key="4">
    <source>
        <dbReference type="ARBA" id="ARBA00023136"/>
    </source>
</evidence>
<protein>
    <recommendedName>
        <fullName evidence="7">FAM234A/B beta-propeller domain-containing protein</fullName>
    </recommendedName>
</protein>
<evidence type="ECO:0000256" key="2">
    <source>
        <dbReference type="ARBA" id="ARBA00022692"/>
    </source>
</evidence>
<evidence type="ECO:0000256" key="5">
    <source>
        <dbReference type="SAM" id="MobiDB-lite"/>
    </source>
</evidence>
<dbReference type="PANTHER" id="PTHR21419">
    <property type="match status" value="1"/>
</dbReference>
<dbReference type="PANTHER" id="PTHR21419:SF36">
    <property type="entry name" value="PROTEIN FAM234A-LIKE"/>
    <property type="match status" value="1"/>
</dbReference>
<evidence type="ECO:0000313" key="8">
    <source>
        <dbReference type="EMBL" id="CDW43060.1"/>
    </source>
</evidence>
<dbReference type="InterPro" id="IPR045232">
    <property type="entry name" value="FAM234"/>
</dbReference>
<feature type="compositionally biased region" description="Polar residues" evidence="5">
    <location>
        <begin position="53"/>
        <end position="65"/>
    </location>
</feature>
<keyword evidence="4 6" id="KW-0472">Membrane</keyword>
<keyword evidence="3 6" id="KW-1133">Transmembrane helix</keyword>
<keyword evidence="2 6" id="KW-0812">Transmembrane</keyword>
<dbReference type="Pfam" id="PF23727">
    <property type="entry name" value="Beta-prop_FAM234A_B"/>
    <property type="match status" value="1"/>
</dbReference>
<feature type="region of interest" description="Disordered" evidence="5">
    <location>
        <begin position="1"/>
        <end position="69"/>
    </location>
</feature>
<comment type="subcellular location">
    <subcellularLocation>
        <location evidence="1">Membrane</location>
        <topology evidence="1">Single-pass membrane protein</topology>
    </subcellularLocation>
</comment>